<dbReference type="EMBL" id="CAXAMN010023350">
    <property type="protein sequence ID" value="CAK9076942.1"/>
    <property type="molecule type" value="Genomic_DNA"/>
</dbReference>
<dbReference type="Proteomes" id="UP001642484">
    <property type="component" value="Unassembled WGS sequence"/>
</dbReference>
<comment type="caution">
    <text evidence="3">The sequence shown here is derived from an EMBL/GenBank/DDBJ whole genome shotgun (WGS) entry which is preliminary data.</text>
</comment>
<keyword evidence="2" id="KW-0472">Membrane</keyword>
<evidence type="ECO:0000256" key="1">
    <source>
        <dbReference type="SAM" id="MobiDB-lite"/>
    </source>
</evidence>
<name>A0ABP0PN44_9DINO</name>
<gene>
    <name evidence="3" type="ORF">CCMP2556_LOCUS37929</name>
</gene>
<dbReference type="InterPro" id="IPR009030">
    <property type="entry name" value="Growth_fac_rcpt_cys_sf"/>
</dbReference>
<sequence>MTSAILVVSDAAPGICEASGSLPWKEADAVGIEGHSLWRPCPENCPIRMHLPGESCEFTCVNGSLGSCTDMAMNVADVAKGICRSCEISGCQVCSPEDRCNECAVGFYLSKDGKACHSKYAFFAPCVYAILGVFLLTMASWYLWLRKQPIVNLRVLKRAVIRRHHMNLRDHTTQQHPWYPLSTNLCRARADGHIVGGRALLMFFSFQAFVISWTVFAACSWLMCAWVSKAPLLSEGKVSGVKEDIFSICNATLNELGGERQSTKVGKLAYTLALYFFTTLATFFYAVSQSRRRVRLDTDEATMKDFAVMLKGFPCETGSQVEQQRLSFVRKTTGCHPIGVSICWAYNAKEVTELIARETWLWGKVRDSCGDVRQANMPLQHNERRCGLMRSFFLFLTHLIAPPTQPEDADLGKARRHEERAVSAAANAQSTSFMYVVFRSETERDHAKRVFSCESEIPLYRGLAVQYEREGSGSEPENVPWQNFSNDAQGMRYRALTSVCAIAGAILLWGLLFYFPFAMYEAWSYSALGEPTDFTSETTFSMLVVAGNQILYLLCEKASQFIGFRFASQQLTAYIGLYTMALLSNLAIDLAILFYTTRIAMENVGLDVTRAAFLLGNDEMICFPVRARMGARLMSYNFPACFLLPFLCEALSWPKLQGALCWFAVPCPALERFTVIVPYHIYKKVVGTQPISQRAADAFLLPPLFEMGRYADVVLNMTQATISLCFSAGYVLPTLVGMFIGHTLVYAWDHYRVLRHVRKFRFTSFRTEKAAQRMLALPGASLLASAMLQLFQVGAVTPSTEAVAAIVMIGAAIAHIALHLLVLQYVVPWVGATEHTAATQTYEQVAKMNPGNWFNMNPIHCLRSRYVHQHDPPCIFYQIGKEHLLEPNAKLGLFYSAPEWKNEAPSTYLELARLARRSLARGTLVADSGMLPQGARDEELQREQICAVPEEAVEDGSMAEAHRTGPQGQSAGSKAVEKPRKSVVTFASDEHDADQD</sequence>
<evidence type="ECO:0000313" key="3">
    <source>
        <dbReference type="EMBL" id="CAK9076942.1"/>
    </source>
</evidence>
<feature type="transmembrane region" description="Helical" evidence="2">
    <location>
        <begin position="495"/>
        <end position="518"/>
    </location>
</feature>
<feature type="transmembrane region" description="Helical" evidence="2">
    <location>
        <begin position="770"/>
        <end position="791"/>
    </location>
</feature>
<keyword evidence="2" id="KW-0812">Transmembrane</keyword>
<protein>
    <recommendedName>
        <fullName evidence="5">CSC1/OSCA1-like 7TM region domain-containing protein</fullName>
    </recommendedName>
</protein>
<reference evidence="3 4" key="1">
    <citation type="submission" date="2024-02" db="EMBL/GenBank/DDBJ databases">
        <authorList>
            <person name="Chen Y."/>
            <person name="Shah S."/>
            <person name="Dougan E. K."/>
            <person name="Thang M."/>
            <person name="Chan C."/>
        </authorList>
    </citation>
    <scope>NUCLEOTIDE SEQUENCE [LARGE SCALE GENOMIC DNA]</scope>
</reference>
<evidence type="ECO:0000256" key="2">
    <source>
        <dbReference type="SAM" id="Phobius"/>
    </source>
</evidence>
<feature type="transmembrane region" description="Helical" evidence="2">
    <location>
        <begin position="730"/>
        <end position="749"/>
    </location>
</feature>
<dbReference type="SUPFAM" id="SSF57184">
    <property type="entry name" value="Growth factor receptor domain"/>
    <property type="match status" value="1"/>
</dbReference>
<accession>A0ABP0PN44</accession>
<feature type="transmembrane region" description="Helical" evidence="2">
    <location>
        <begin position="199"/>
        <end position="223"/>
    </location>
</feature>
<evidence type="ECO:0008006" key="5">
    <source>
        <dbReference type="Google" id="ProtNLM"/>
    </source>
</evidence>
<proteinExistence type="predicted"/>
<organism evidence="3 4">
    <name type="scientific">Durusdinium trenchii</name>
    <dbReference type="NCBI Taxonomy" id="1381693"/>
    <lineage>
        <taxon>Eukaryota</taxon>
        <taxon>Sar</taxon>
        <taxon>Alveolata</taxon>
        <taxon>Dinophyceae</taxon>
        <taxon>Suessiales</taxon>
        <taxon>Symbiodiniaceae</taxon>
        <taxon>Durusdinium</taxon>
    </lineage>
</organism>
<feature type="transmembrane region" description="Helical" evidence="2">
    <location>
        <begin position="268"/>
        <end position="287"/>
    </location>
</feature>
<feature type="transmembrane region" description="Helical" evidence="2">
    <location>
        <begin position="120"/>
        <end position="144"/>
    </location>
</feature>
<feature type="region of interest" description="Disordered" evidence="1">
    <location>
        <begin position="949"/>
        <end position="996"/>
    </location>
</feature>
<feature type="transmembrane region" description="Helical" evidence="2">
    <location>
        <begin position="803"/>
        <end position="823"/>
    </location>
</feature>
<keyword evidence="4" id="KW-1185">Reference proteome</keyword>
<keyword evidence="2" id="KW-1133">Transmembrane helix</keyword>
<evidence type="ECO:0000313" key="4">
    <source>
        <dbReference type="Proteomes" id="UP001642484"/>
    </source>
</evidence>
<feature type="transmembrane region" description="Helical" evidence="2">
    <location>
        <begin position="575"/>
        <end position="595"/>
    </location>
</feature>